<evidence type="ECO:0000313" key="1">
    <source>
        <dbReference type="EMBL" id="VTY04547.1"/>
    </source>
</evidence>
<comment type="caution">
    <text evidence="1">The sequence shown here is derived from an EMBL/GenBank/DDBJ whole genome shotgun (WGS) entry which is preliminary data.</text>
</comment>
<accession>A0A9X9QYC5</accession>
<reference evidence="1" key="1">
    <citation type="submission" date="2019-05" db="EMBL/GenBank/DDBJ databases">
        <authorList>
            <person name="Hibberd M."/>
        </authorList>
    </citation>
    <scope>NUCLEOTIDE SEQUENCE</scope>
    <source>
        <strain evidence="1">Neisseria_subflava_BgEED23</strain>
    </source>
</reference>
<evidence type="ECO:0000313" key="2">
    <source>
        <dbReference type="Proteomes" id="UP000626795"/>
    </source>
</evidence>
<sequence length="33" mass="3772">MMTKSVKIVNNLTGIEWQNGLLALVANRENERE</sequence>
<dbReference type="Proteomes" id="UP000626795">
    <property type="component" value="Unassembled WGS sequence"/>
</dbReference>
<name>A0A9X9QYC5_NEISU</name>
<keyword evidence="2" id="KW-1185">Reference proteome</keyword>
<organism evidence="1 2">
    <name type="scientific">Neisseria subflava</name>
    <dbReference type="NCBI Taxonomy" id="28449"/>
    <lineage>
        <taxon>Bacteria</taxon>
        <taxon>Pseudomonadati</taxon>
        <taxon>Pseudomonadota</taxon>
        <taxon>Betaproteobacteria</taxon>
        <taxon>Neisseriales</taxon>
        <taxon>Neisseriaceae</taxon>
        <taxon>Neisseria</taxon>
    </lineage>
</organism>
<dbReference type="EMBL" id="CABFLZ010000011">
    <property type="protein sequence ID" value="VTY04547.1"/>
    <property type="molecule type" value="Genomic_DNA"/>
</dbReference>
<proteinExistence type="predicted"/>
<dbReference type="AlphaFoldDB" id="A0A9X9QYC5"/>
<protein>
    <submittedName>
        <fullName evidence="1">Uncharacterized protein</fullName>
    </submittedName>
</protein>
<gene>
    <name evidence="1" type="ORF">ONOEEDHL_00098</name>
</gene>